<dbReference type="InterPro" id="IPR056823">
    <property type="entry name" value="TEN-like_YD-shell"/>
</dbReference>
<feature type="compositionally biased region" description="Basic and acidic residues" evidence="2">
    <location>
        <begin position="374"/>
        <end position="404"/>
    </location>
</feature>
<dbReference type="EMBL" id="JAJAGO010000004">
    <property type="protein sequence ID" value="MCT2590110.1"/>
    <property type="molecule type" value="Genomic_DNA"/>
</dbReference>
<feature type="compositionally biased region" description="Basic and acidic residues" evidence="2">
    <location>
        <begin position="226"/>
        <end position="237"/>
    </location>
</feature>
<feature type="domain" description="Teneurin-like YD-shell" evidence="5">
    <location>
        <begin position="1338"/>
        <end position="1416"/>
    </location>
</feature>
<feature type="domain" description="Teneurin-like YD-shell" evidence="5">
    <location>
        <begin position="859"/>
        <end position="1007"/>
    </location>
</feature>
<comment type="caution">
    <text evidence="6">The sequence shown here is derived from an EMBL/GenBank/DDBJ whole genome shotgun (WGS) entry which is preliminary data.</text>
</comment>
<protein>
    <submittedName>
        <fullName evidence="6">DUF6531 domain-containing protein</fullName>
    </submittedName>
</protein>
<dbReference type="Pfam" id="PF05593">
    <property type="entry name" value="RHS_repeat"/>
    <property type="match status" value="6"/>
</dbReference>
<keyword evidence="7" id="KW-1185">Reference proteome</keyword>
<accession>A0ABT2JRY4</accession>
<dbReference type="NCBIfam" id="TIGR01643">
    <property type="entry name" value="YD_repeat_2x"/>
    <property type="match status" value="13"/>
</dbReference>
<evidence type="ECO:0000256" key="1">
    <source>
        <dbReference type="ARBA" id="ARBA00022737"/>
    </source>
</evidence>
<dbReference type="Proteomes" id="UP001156389">
    <property type="component" value="Unassembled WGS sequence"/>
</dbReference>
<dbReference type="Pfam" id="PF21725">
    <property type="entry name" value="T7SS_signal"/>
    <property type="match status" value="1"/>
</dbReference>
<dbReference type="SUPFAM" id="SSF63829">
    <property type="entry name" value="Calcium-dependent phosphotriesterase"/>
    <property type="match status" value="1"/>
</dbReference>
<dbReference type="InterPro" id="IPR045351">
    <property type="entry name" value="DUF6531"/>
</dbReference>
<dbReference type="InterPro" id="IPR049082">
    <property type="entry name" value="T7SS_signal"/>
</dbReference>
<feature type="domain" description="DUF6531" evidence="3">
    <location>
        <begin position="407"/>
        <end position="478"/>
    </location>
</feature>
<dbReference type="RefSeq" id="WP_260217424.1">
    <property type="nucleotide sequence ID" value="NZ_JAJAGO010000004.1"/>
</dbReference>
<proteinExistence type="predicted"/>
<feature type="domain" description="Putative T7SS secretion signal" evidence="4">
    <location>
        <begin position="11"/>
        <end position="261"/>
    </location>
</feature>
<dbReference type="InterPro" id="IPR050708">
    <property type="entry name" value="T6SS_VgrG/RHS"/>
</dbReference>
<gene>
    <name evidence="6" type="ORF">LHJ74_09330</name>
</gene>
<evidence type="ECO:0000313" key="6">
    <source>
        <dbReference type="EMBL" id="MCT2590110.1"/>
    </source>
</evidence>
<sequence length="1560" mass="169794">MGIGDFIPDPVEDFFEDGAEVVGEGVDDFGDWSADRLEDVGWESGADWVRETSDSAANVLGADVGEMQLGQTEDPKKLIHGSVSTLRSNSSHLKDFKNAFNKVGNGLKGLESDQLKGKAADTFREKVSIEPKKWFKAAGACEKASKALGDFADTVEWAQGRAKTAIEKYKAAKKESEEARTAHNTKVDEYTTAAETYNAKARAGEDPGTRPVQPGEFKDPGIAGRNEAEEILKEARTQRNTARTTAETAVSEARDEAPAKPSYSEQVQDGLTGVGLDVSHALGGVIKGSAGLVSFVRSVNPTDPYNVTHPAEYLTNLNSTVTGLVQVANDPVGTAQNMWDTFKQDPAEGVGRLLPELLGTKGLGAAKKTATVGRHADDGPPGRSQLDKDSPGTNDRPDADRESGGTDPVDLATGRMYLPQTDVTLSGALPLVFARRLDSGYRAGRWFGPSWSSTADQRLEIDSRGVVLVTADGLLLAYPHPAPGVPTLPESGPRLPLERTPEGDYTLSDPDSGRTWLFRAPDDDGTGGEARGGAGGADGEARLEQISDRNGHRIDFEYDETGAPSGIVHSSGRRLRLTTQDGRITALHLEERELVRYGYTDGNLTEVVRSSGLPLRFDYDDEHRVIAWTDTNGRRYDYVYDNRDRCIAEGGTAGHLQVRIGYGAADPSTGHRVTTVTTVRGRVSRYVINDRSQVIAAYDPTGAVVRTRRDHRGRVLSRTDALGRTTRFHYDEEGRLSGVTRPDGCSLAMEYNALGLPVSAAGADGARWALTYDAYGNRTTLTDPSGRVTRYGYDGLGHLSSVKDPSGAETRVRCDAAGLPVEVTDPGGGVTRYARDAFGHVTALTDPRGAVTRLEWSAEGRLTRRTDPDGAEQRWTHDGEGNCVQHVDASGGVTSYEYTHFDLLAARTDPDGTRYEFDHDTDLRLTGVTNPQGLTWSYVYDEAGRPVSETDFDGRTLTYAHDAAGQLVSRTNPAGQTVSFARDIQGRIVRKDVDGHVTTYGYDPAGRLTEALGPDAELRYHRDKLGRVKSELVNGRVLNHSYDPAGRRTRRVTPSGAVSTFGYDLAGNRTTLTASGHTLGFTHDAAGRETERSIGPGTTLQQDWDPVGRLTGQTLTSQALTGEDTGTLQRRSYSYRPDGHLTALTDKLGGDRSFELDLAGRVTAVHAAGWSESYAYDEAGNQTHADWPGRHPSPEARGARSYTGTRVHTAGKVRYEYDEAGRIVLRQKARLSKKPDTWRYRWDAEDRLTQVVTPDGTVWRYRYDALGRRTAKQRLDSSEQVAEQVDFTWDGPTLVEQTTTAPGLLHPVTLTWDHDGLTPLCQTERLCDAASQTEIDSRFFAIVTDLVGTPTELVDESGGIAWHTQRTLWGTTTWNRDATAYTPLRFPGQYHDPETGLHYNFHRYYDPETARYTSPDPLGLAAAPNPAAYVRNPHAWTDPQGLTPCRPWIVGKGDDPIVPELADEIHARYPGHVKAEGIEIMGPDGKPLTDFDLVTENAVIQVKSGGGKGALDQALRTQALTDRPVIVYLPTGKGSVVRSLEEAGIMVTRDKETLMGVIAP</sequence>
<evidence type="ECO:0000256" key="2">
    <source>
        <dbReference type="SAM" id="MobiDB-lite"/>
    </source>
</evidence>
<feature type="compositionally biased region" description="Low complexity" evidence="2">
    <location>
        <begin position="238"/>
        <end position="249"/>
    </location>
</feature>
<evidence type="ECO:0000259" key="3">
    <source>
        <dbReference type="Pfam" id="PF20148"/>
    </source>
</evidence>
<evidence type="ECO:0000313" key="7">
    <source>
        <dbReference type="Proteomes" id="UP001156389"/>
    </source>
</evidence>
<feature type="region of interest" description="Disordered" evidence="2">
    <location>
        <begin position="365"/>
        <end position="411"/>
    </location>
</feature>
<dbReference type="InterPro" id="IPR006530">
    <property type="entry name" value="YD"/>
</dbReference>
<keyword evidence="1" id="KW-0677">Repeat</keyword>
<feature type="region of interest" description="Disordered" evidence="2">
    <location>
        <begin position="201"/>
        <end position="266"/>
    </location>
</feature>
<dbReference type="NCBIfam" id="TIGR03696">
    <property type="entry name" value="Rhs_assc_core"/>
    <property type="match status" value="1"/>
</dbReference>
<dbReference type="Pfam" id="PF20148">
    <property type="entry name" value="DUF6531"/>
    <property type="match status" value="1"/>
</dbReference>
<organism evidence="6 7">
    <name type="scientific">Streptomyces gossypii</name>
    <dbReference type="NCBI Taxonomy" id="2883101"/>
    <lineage>
        <taxon>Bacteria</taxon>
        <taxon>Bacillati</taxon>
        <taxon>Actinomycetota</taxon>
        <taxon>Actinomycetes</taxon>
        <taxon>Kitasatosporales</taxon>
        <taxon>Streptomycetaceae</taxon>
        <taxon>Streptomyces</taxon>
    </lineage>
</organism>
<name>A0ABT2JRY4_9ACTN</name>
<dbReference type="Pfam" id="PF25023">
    <property type="entry name" value="TEN_YD-shell"/>
    <property type="match status" value="2"/>
</dbReference>
<dbReference type="PANTHER" id="PTHR32305:SF15">
    <property type="entry name" value="PROTEIN RHSA-RELATED"/>
    <property type="match status" value="1"/>
</dbReference>
<dbReference type="InterPro" id="IPR022385">
    <property type="entry name" value="Rhs_assc_core"/>
</dbReference>
<evidence type="ECO:0000259" key="4">
    <source>
        <dbReference type="Pfam" id="PF21725"/>
    </source>
</evidence>
<dbReference type="InterPro" id="IPR031325">
    <property type="entry name" value="RHS_repeat"/>
</dbReference>
<reference evidence="6 7" key="1">
    <citation type="submission" date="2021-10" db="EMBL/GenBank/DDBJ databases">
        <title>Streptomyces gossypii sp. nov., isolated from soil collected from cotton field.</title>
        <authorList>
            <person name="Ge X."/>
            <person name="Chen X."/>
            <person name="Liu W."/>
        </authorList>
    </citation>
    <scope>NUCLEOTIDE SEQUENCE [LARGE SCALE GENOMIC DNA]</scope>
    <source>
        <strain evidence="6 7">N2-109</strain>
    </source>
</reference>
<evidence type="ECO:0000259" key="5">
    <source>
        <dbReference type="Pfam" id="PF25023"/>
    </source>
</evidence>
<dbReference type="PANTHER" id="PTHR32305">
    <property type="match status" value="1"/>
</dbReference>
<dbReference type="Gene3D" id="2.180.10.10">
    <property type="entry name" value="RHS repeat-associated core"/>
    <property type="match status" value="4"/>
</dbReference>